<reference evidence="2 3" key="1">
    <citation type="submission" date="2024-01" db="EMBL/GenBank/DDBJ databases">
        <title>The genome of the rayed Mediterranean limpet Patella caerulea (Linnaeus, 1758).</title>
        <authorList>
            <person name="Anh-Thu Weber A."/>
            <person name="Halstead-Nussloch G."/>
        </authorList>
    </citation>
    <scope>NUCLEOTIDE SEQUENCE [LARGE SCALE GENOMIC DNA]</scope>
    <source>
        <strain evidence="2">AATW-2023a</strain>
        <tissue evidence="2">Whole specimen</tissue>
    </source>
</reference>
<keyword evidence="3" id="KW-1185">Reference proteome</keyword>
<evidence type="ECO:0000313" key="2">
    <source>
        <dbReference type="EMBL" id="KAK6173439.1"/>
    </source>
</evidence>
<dbReference type="EMBL" id="JAZGQO010000011">
    <property type="protein sequence ID" value="KAK6173439.1"/>
    <property type="molecule type" value="Genomic_DNA"/>
</dbReference>
<evidence type="ECO:0000313" key="3">
    <source>
        <dbReference type="Proteomes" id="UP001347796"/>
    </source>
</evidence>
<accession>A0AAN8JCT7</accession>
<dbReference type="AlphaFoldDB" id="A0AAN8JCT7"/>
<sequence length="105" mass="12150">MVKDNNVTTNASNKWNWKHRSVDKDYAITAGFISVCLALMIIIIIVICKLKRRRRSNEYDVPFTAKLVGTEHRRPKHRFELGNKPFSDGVLKPTSKGIELTLFKY</sequence>
<feature type="transmembrane region" description="Helical" evidence="1">
    <location>
        <begin position="26"/>
        <end position="48"/>
    </location>
</feature>
<keyword evidence="1" id="KW-1133">Transmembrane helix</keyword>
<keyword evidence="1" id="KW-0472">Membrane</keyword>
<comment type="caution">
    <text evidence="2">The sequence shown here is derived from an EMBL/GenBank/DDBJ whole genome shotgun (WGS) entry which is preliminary data.</text>
</comment>
<evidence type="ECO:0000256" key="1">
    <source>
        <dbReference type="SAM" id="Phobius"/>
    </source>
</evidence>
<dbReference type="Proteomes" id="UP001347796">
    <property type="component" value="Unassembled WGS sequence"/>
</dbReference>
<keyword evidence="1" id="KW-0812">Transmembrane</keyword>
<name>A0AAN8JCT7_PATCE</name>
<gene>
    <name evidence="2" type="ORF">SNE40_016888</name>
</gene>
<proteinExistence type="predicted"/>
<protein>
    <submittedName>
        <fullName evidence="2">Uncharacterized protein</fullName>
    </submittedName>
</protein>
<organism evidence="2 3">
    <name type="scientific">Patella caerulea</name>
    <name type="common">Rayed Mediterranean limpet</name>
    <dbReference type="NCBI Taxonomy" id="87958"/>
    <lineage>
        <taxon>Eukaryota</taxon>
        <taxon>Metazoa</taxon>
        <taxon>Spiralia</taxon>
        <taxon>Lophotrochozoa</taxon>
        <taxon>Mollusca</taxon>
        <taxon>Gastropoda</taxon>
        <taxon>Patellogastropoda</taxon>
        <taxon>Patelloidea</taxon>
        <taxon>Patellidae</taxon>
        <taxon>Patella</taxon>
    </lineage>
</organism>